<dbReference type="GO" id="GO:0005737">
    <property type="term" value="C:cytoplasm"/>
    <property type="evidence" value="ECO:0007669"/>
    <property type="project" value="TreeGrafter"/>
</dbReference>
<reference evidence="5 6" key="1">
    <citation type="submission" date="2014-11" db="EMBL/GenBank/DDBJ databases">
        <title>Comparative genomic analysis of Cryptosporidium hominis reveals occurrence of genetic recombination in virulent subtypes.</title>
        <authorList>
            <person name="Guo Y."/>
            <person name="Tang K."/>
            <person name="Frace M."/>
            <person name="Li N."/>
            <person name="Roellig D.M."/>
            <person name="Sammons S."/>
            <person name="Knipe K."/>
            <person name="Rowe L."/>
            <person name="Feng Y."/>
            <person name="Xiao L."/>
        </authorList>
    </citation>
    <scope>NUCLEOTIDE SEQUENCE [LARGE SCALE GENOMIC DNA]</scope>
    <source>
        <strain evidence="5">30976</strain>
    </source>
</reference>
<feature type="region of interest" description="Disordered" evidence="1">
    <location>
        <begin position="270"/>
        <end position="306"/>
    </location>
</feature>
<dbReference type="EMBL" id="JTAI01000044">
    <property type="protein sequence ID" value="PPS96956.1"/>
    <property type="molecule type" value="Genomic_DNA"/>
</dbReference>
<reference evidence="4" key="2">
    <citation type="submission" date="2015-08" db="EMBL/GenBank/DDBJ databases">
        <authorList>
            <person name="Babu N.S."/>
            <person name="Beckwith C.J."/>
            <person name="Beseler K.G."/>
            <person name="Brison A."/>
            <person name="Carone J.V."/>
            <person name="Caskin T.P."/>
            <person name="Diamond M."/>
            <person name="Durham M.E."/>
            <person name="Foxe J.M."/>
            <person name="Go M."/>
            <person name="Henderson B.A."/>
            <person name="Jones I.B."/>
            <person name="McGettigan J.A."/>
            <person name="Micheletti S.J."/>
            <person name="Nasrallah M.E."/>
            <person name="Ortiz D."/>
            <person name="Piller C.R."/>
            <person name="Privatt S.R."/>
            <person name="Schneider S.L."/>
            <person name="Sharp S."/>
            <person name="Smith T.C."/>
            <person name="Stanton J.D."/>
            <person name="Ullery H.E."/>
            <person name="Wilson R.J."/>
            <person name="Serrano M.G."/>
            <person name="Buck G."/>
            <person name="Lee V."/>
            <person name="Wang Y."/>
            <person name="Carvalho R."/>
            <person name="Voegtly L."/>
            <person name="Shi R."/>
            <person name="Duckworth R."/>
            <person name="Johnson A."/>
            <person name="Loviza R."/>
            <person name="Walstead R."/>
            <person name="Shah Z."/>
            <person name="Kiflezghi M."/>
            <person name="Wade K."/>
            <person name="Ball S.L."/>
            <person name="Bradley K.W."/>
            <person name="Asai D.J."/>
            <person name="Bowman C.A."/>
            <person name="Russell D.A."/>
            <person name="Pope W.H."/>
            <person name="Jacobs-Sera D."/>
            <person name="Hendrix R.W."/>
            <person name="Hatfull G.F."/>
        </authorList>
    </citation>
    <scope>NUCLEOTIDE SEQUENCE [LARGE SCALE GENOMIC DNA]</scope>
</reference>
<feature type="compositionally biased region" description="Low complexity" evidence="1">
    <location>
        <begin position="287"/>
        <end position="296"/>
    </location>
</feature>
<dbReference type="InterPro" id="IPR052594">
    <property type="entry name" value="J_domain-containing_protein"/>
</dbReference>
<reference evidence="5 6" key="3">
    <citation type="submission" date="2017-10" db="EMBL/GenBank/DDBJ databases">
        <title>Consistent, comparative and evidence-based genome annotation and re-annotation for the closely-related species, Cryptosporidium parvum, C. hominis and C. tyzzeri.</title>
        <authorList>
            <person name="Baptista R.P."/>
            <person name="Li Y."/>
            <person name="Sateriale A."/>
            <person name="Striepen B."/>
            <person name="Kissinger J.C."/>
        </authorList>
    </citation>
    <scope>NUCLEOTIDE SEQUENCE [LARGE SCALE GENOMIC DNA]</scope>
    <source>
        <strain evidence="5">30976</strain>
    </source>
</reference>
<proteinExistence type="predicted"/>
<feature type="transmembrane region" description="Helical" evidence="2">
    <location>
        <begin position="138"/>
        <end position="160"/>
    </location>
</feature>
<organism evidence="4">
    <name type="scientific">Cryptosporidium hominis</name>
    <dbReference type="NCBI Taxonomy" id="237895"/>
    <lineage>
        <taxon>Eukaryota</taxon>
        <taxon>Sar</taxon>
        <taxon>Alveolata</taxon>
        <taxon>Apicomplexa</taxon>
        <taxon>Conoidasida</taxon>
        <taxon>Coccidia</taxon>
        <taxon>Eucoccidiorida</taxon>
        <taxon>Eimeriorina</taxon>
        <taxon>Cryptosporidiidae</taxon>
        <taxon>Cryptosporidium</taxon>
    </lineage>
</organism>
<dbReference type="PANTHER" id="PTHR44144:SF1">
    <property type="entry name" value="DNAJ HOMOLOG SUBFAMILY C MEMBER 9"/>
    <property type="match status" value="1"/>
</dbReference>
<dbReference type="PANTHER" id="PTHR44144">
    <property type="entry name" value="DNAJ HOMOLOG SUBFAMILY C MEMBER 9"/>
    <property type="match status" value="1"/>
</dbReference>
<protein>
    <submittedName>
        <fullName evidence="5">DNAJ like chaperone</fullName>
    </submittedName>
</protein>
<sequence>MMESILIQGLVGSIIVYMVFSRGKNNLLLFPRLNKFRYIISILLCSSIIAYTIVSKPQTYYDIIQVDRWAPRTELVQAIRIAKKKYHPDKNKLDEKSNYTELFYEIQKIETVFSSETKRNNYNKYGDFRADGNIEDRNIILCLILGAAFHVYSCLFGLFLSFPSIFRKSRGLFPVYSIAVFCAELHMRLSDDPNPLSFLPVIGGLLPFEKIRVLRSLFTCVLIISFVYASNYYRDYDEILNGMLKGNLITNKRIIDLTQSLIVQLQTHGIGSTSTSSGQNKNKKKSNSTSSSSNATPLPPKIKVDSDHEQEDPQLEVIQQLSEPLKELASTMNESQKKQLQTVLNIAFTAKGKENKKEGGGFLSRIFGSSFFWIILVGYVFQIIKNYLS</sequence>
<dbReference type="EMBL" id="LN877947">
    <property type="protein sequence ID" value="CUV04240.1"/>
    <property type="molecule type" value="Genomic_DNA"/>
</dbReference>
<dbReference type="PROSITE" id="PS50076">
    <property type="entry name" value="DNAJ_2"/>
    <property type="match status" value="1"/>
</dbReference>
<evidence type="ECO:0000259" key="3">
    <source>
        <dbReference type="PROSITE" id="PS50076"/>
    </source>
</evidence>
<dbReference type="PRINTS" id="PR00625">
    <property type="entry name" value="JDOMAIN"/>
</dbReference>
<dbReference type="SMART" id="SM00271">
    <property type="entry name" value="DnaJ"/>
    <property type="match status" value="1"/>
</dbReference>
<keyword evidence="6" id="KW-1185">Reference proteome</keyword>
<dbReference type="VEuPathDB" id="CryptoDB:ChTU502y2012_412g0280"/>
<evidence type="ECO:0000256" key="1">
    <source>
        <dbReference type="SAM" id="MobiDB-lite"/>
    </source>
</evidence>
<dbReference type="SUPFAM" id="SSF46565">
    <property type="entry name" value="Chaperone J-domain"/>
    <property type="match status" value="1"/>
</dbReference>
<dbReference type="Proteomes" id="UP000199752">
    <property type="component" value="Chromosome 1"/>
</dbReference>
<keyword evidence="2" id="KW-1133">Transmembrane helix</keyword>
<dbReference type="InterPro" id="IPR001623">
    <property type="entry name" value="DnaJ_domain"/>
</dbReference>
<dbReference type="AlphaFoldDB" id="A0A0S4TAP2"/>
<evidence type="ECO:0000256" key="2">
    <source>
        <dbReference type="SAM" id="Phobius"/>
    </source>
</evidence>
<gene>
    <name evidence="4" type="ORF">CHUDEA1_2970</name>
    <name evidence="5" type="ORF">GY17_00001308</name>
</gene>
<dbReference type="Gene3D" id="1.10.287.110">
    <property type="entry name" value="DnaJ domain"/>
    <property type="match status" value="1"/>
</dbReference>
<dbReference type="Proteomes" id="UP001429100">
    <property type="component" value="Unassembled WGS sequence"/>
</dbReference>
<evidence type="ECO:0000313" key="6">
    <source>
        <dbReference type="Proteomes" id="UP001429100"/>
    </source>
</evidence>
<dbReference type="VEuPathDB" id="CryptoDB:GY17_00001308"/>
<dbReference type="GO" id="GO:0031072">
    <property type="term" value="F:heat shock protein binding"/>
    <property type="evidence" value="ECO:0007669"/>
    <property type="project" value="TreeGrafter"/>
</dbReference>
<keyword evidence="2" id="KW-0812">Transmembrane</keyword>
<dbReference type="VEuPathDB" id="CryptoDB:Chro.10330"/>
<dbReference type="GO" id="GO:0005634">
    <property type="term" value="C:nucleus"/>
    <property type="evidence" value="ECO:0007669"/>
    <property type="project" value="TreeGrafter"/>
</dbReference>
<feature type="transmembrane region" description="Helical" evidence="2">
    <location>
        <begin position="6"/>
        <end position="23"/>
    </location>
</feature>
<keyword evidence="2" id="KW-0472">Membrane</keyword>
<feature type="compositionally biased region" description="Low complexity" evidence="1">
    <location>
        <begin position="271"/>
        <end position="280"/>
    </location>
</feature>
<feature type="transmembrane region" description="Helical" evidence="2">
    <location>
        <begin position="35"/>
        <end position="54"/>
    </location>
</feature>
<evidence type="ECO:0000313" key="5">
    <source>
        <dbReference type="EMBL" id="PPS96956.1"/>
    </source>
</evidence>
<feature type="domain" description="J" evidence="3">
    <location>
        <begin position="59"/>
        <end position="126"/>
    </location>
</feature>
<accession>A0A0S4TAP2</accession>
<feature type="transmembrane region" description="Helical" evidence="2">
    <location>
        <begin position="213"/>
        <end position="233"/>
    </location>
</feature>
<evidence type="ECO:0000313" key="4">
    <source>
        <dbReference type="EMBL" id="CUV04240.1"/>
    </source>
</evidence>
<name>A0A0S4TAP2_CRYHO</name>
<dbReference type="VEuPathDB" id="CryptoDB:CHUDEA1_2970"/>
<dbReference type="Pfam" id="PF00226">
    <property type="entry name" value="DnaJ"/>
    <property type="match status" value="1"/>
</dbReference>
<dbReference type="CDD" id="cd06257">
    <property type="entry name" value="DnaJ"/>
    <property type="match status" value="1"/>
</dbReference>
<dbReference type="InterPro" id="IPR036869">
    <property type="entry name" value="J_dom_sf"/>
</dbReference>
<feature type="transmembrane region" description="Helical" evidence="2">
    <location>
        <begin position="362"/>
        <end position="384"/>
    </location>
</feature>